<dbReference type="GO" id="GO:0032224">
    <property type="term" value="P:positive regulation of synaptic transmission, cholinergic"/>
    <property type="evidence" value="ECO:0007669"/>
    <property type="project" value="TreeGrafter"/>
</dbReference>
<organism evidence="7">
    <name type="scientific">Medioppia subpectinata</name>
    <dbReference type="NCBI Taxonomy" id="1979941"/>
    <lineage>
        <taxon>Eukaryota</taxon>
        <taxon>Metazoa</taxon>
        <taxon>Ecdysozoa</taxon>
        <taxon>Arthropoda</taxon>
        <taxon>Chelicerata</taxon>
        <taxon>Arachnida</taxon>
        <taxon>Acari</taxon>
        <taxon>Acariformes</taxon>
        <taxon>Sarcoptiformes</taxon>
        <taxon>Oribatida</taxon>
        <taxon>Brachypylina</taxon>
        <taxon>Oppioidea</taxon>
        <taxon>Oppiidae</taxon>
        <taxon>Medioppia</taxon>
    </lineage>
</organism>
<feature type="transmembrane region" description="Helical" evidence="5">
    <location>
        <begin position="371"/>
        <end position="389"/>
    </location>
</feature>
<dbReference type="InterPro" id="IPR005821">
    <property type="entry name" value="Ion_trans_dom"/>
</dbReference>
<dbReference type="Proteomes" id="UP000759131">
    <property type="component" value="Unassembled WGS sequence"/>
</dbReference>
<evidence type="ECO:0000313" key="8">
    <source>
        <dbReference type="Proteomes" id="UP000759131"/>
    </source>
</evidence>
<dbReference type="EMBL" id="OC867338">
    <property type="protein sequence ID" value="CAD7633444.1"/>
    <property type="molecule type" value="Genomic_DNA"/>
</dbReference>
<dbReference type="OrthoDB" id="10069766at2759"/>
<sequence length="569" mass="64660">MQLFCCLAKYEYNKFQAFPEAFMSMFQILTQEGWTEVMNETILRSSRSIGPLVAIYFILYHLFVSLIVLSLFVAVILDNLELDEDIKKVKQLKAREQLAGINEELPLRLRLFESFPDSPQMTRVHKACNEFSVPKVRDSFMRCFVDLSEIQESPTGKRLIENDLEVTIRKHIPLRLLTSPSKTRQSSPLLRRVHVSSIVSDSNNQRLLVTDSATQLAGLSRVNGRSMRRSVRGNLKEEVVPEGGGESGGPTVRGQDFDFKMLQRKRQQAEMRRTQRECDLRENHPFFDTPLLLVGRESKFRLCCQSITSAKYDPKSRDPITGKERKVRYKGAHELLGLVPYCDWLMIIVTTASCASMMFETGTQRVDNTPALRVAEYTFVIAMAIELLLKTLADGLLFTPNALLAHVAGIMDFFIFGVSLVFIIVMPSHVPPQSLIQTLLVLRCVRPLRIFSLVPHMRKVVYELCRGFKEIALVSVLLIVLLFVFASVGVHMFGGLLARCNDPIITRREDCVGVFKRSVHVTRMKLENHNESMPVILVPRITPSPLVYSQQSCAFIFSVVGNDYTDKQC</sequence>
<reference evidence="7" key="1">
    <citation type="submission" date="2020-11" db="EMBL/GenBank/DDBJ databases">
        <authorList>
            <person name="Tran Van P."/>
        </authorList>
    </citation>
    <scope>NUCLEOTIDE SEQUENCE</scope>
</reference>
<feature type="transmembrane region" description="Helical" evidence="5">
    <location>
        <begin position="471"/>
        <end position="498"/>
    </location>
</feature>
<evidence type="ECO:0000256" key="1">
    <source>
        <dbReference type="ARBA" id="ARBA00004141"/>
    </source>
</evidence>
<dbReference type="GO" id="GO:0005886">
    <property type="term" value="C:plasma membrane"/>
    <property type="evidence" value="ECO:0007669"/>
    <property type="project" value="TreeGrafter"/>
</dbReference>
<proteinExistence type="predicted"/>
<keyword evidence="4 5" id="KW-0472">Membrane</keyword>
<dbReference type="InterPro" id="IPR028823">
    <property type="entry name" value="NALCN"/>
</dbReference>
<dbReference type="Gene3D" id="1.10.287.70">
    <property type="match status" value="2"/>
</dbReference>
<dbReference type="SUPFAM" id="SSF81324">
    <property type="entry name" value="Voltage-gated potassium channels"/>
    <property type="match status" value="2"/>
</dbReference>
<comment type="subcellular location">
    <subcellularLocation>
        <location evidence="1">Membrane</location>
        <topology evidence="1">Multi-pass membrane protein</topology>
    </subcellularLocation>
</comment>
<dbReference type="PANTHER" id="PTHR46141">
    <property type="entry name" value="SODIUM LEAK CHANNEL NON-SELECTIVE PROTEIN"/>
    <property type="match status" value="1"/>
</dbReference>
<gene>
    <name evidence="7" type="ORF">OSB1V03_LOCUS13841</name>
</gene>
<evidence type="ECO:0000256" key="5">
    <source>
        <dbReference type="SAM" id="Phobius"/>
    </source>
</evidence>
<feature type="domain" description="Ion transport" evidence="6">
    <location>
        <begin position="8"/>
        <end position="81"/>
    </location>
</feature>
<evidence type="ECO:0000256" key="4">
    <source>
        <dbReference type="ARBA" id="ARBA00023136"/>
    </source>
</evidence>
<keyword evidence="3 5" id="KW-1133">Transmembrane helix</keyword>
<dbReference type="InterPro" id="IPR027359">
    <property type="entry name" value="Volt_channel_dom_sf"/>
</dbReference>
<dbReference type="PANTHER" id="PTHR46141:SF1">
    <property type="entry name" value="SODIUM LEAK CHANNEL NALCN"/>
    <property type="match status" value="1"/>
</dbReference>
<dbReference type="Gene3D" id="1.20.120.350">
    <property type="entry name" value="Voltage-gated potassium channels. Chain C"/>
    <property type="match status" value="1"/>
</dbReference>
<feature type="transmembrane region" description="Helical" evidence="5">
    <location>
        <begin position="53"/>
        <end position="77"/>
    </location>
</feature>
<dbReference type="GO" id="GO:0005261">
    <property type="term" value="F:monoatomic cation channel activity"/>
    <property type="evidence" value="ECO:0007669"/>
    <property type="project" value="InterPro"/>
</dbReference>
<dbReference type="EMBL" id="CAJPIZ010012763">
    <property type="protein sequence ID" value="CAG2113874.1"/>
    <property type="molecule type" value="Genomic_DNA"/>
</dbReference>
<dbReference type="Pfam" id="PF00520">
    <property type="entry name" value="Ion_trans"/>
    <property type="match status" value="2"/>
</dbReference>
<feature type="transmembrane region" description="Helical" evidence="5">
    <location>
        <begin position="335"/>
        <end position="359"/>
    </location>
</feature>
<keyword evidence="8" id="KW-1185">Reference proteome</keyword>
<feature type="domain" description="Ion transport" evidence="6">
    <location>
        <begin position="340"/>
        <end position="499"/>
    </location>
</feature>
<feature type="transmembrane region" description="Helical" evidence="5">
    <location>
        <begin position="401"/>
        <end position="425"/>
    </location>
</feature>
<name>A0A7R9L1M9_9ACAR</name>
<dbReference type="AlphaFoldDB" id="A0A7R9L1M9"/>
<evidence type="ECO:0000259" key="6">
    <source>
        <dbReference type="Pfam" id="PF00520"/>
    </source>
</evidence>
<keyword evidence="2 5" id="KW-0812">Transmembrane</keyword>
<evidence type="ECO:0000256" key="2">
    <source>
        <dbReference type="ARBA" id="ARBA00022692"/>
    </source>
</evidence>
<dbReference type="GO" id="GO:0032230">
    <property type="term" value="P:positive regulation of synaptic transmission, GABAergic"/>
    <property type="evidence" value="ECO:0007669"/>
    <property type="project" value="TreeGrafter"/>
</dbReference>
<accession>A0A7R9L1M9</accession>
<evidence type="ECO:0000256" key="3">
    <source>
        <dbReference type="ARBA" id="ARBA00022989"/>
    </source>
</evidence>
<evidence type="ECO:0000313" key="7">
    <source>
        <dbReference type="EMBL" id="CAD7633444.1"/>
    </source>
</evidence>
<protein>
    <recommendedName>
        <fullName evidence="6">Ion transport domain-containing protein</fullName>
    </recommendedName>
</protein>